<evidence type="ECO:0000313" key="3">
    <source>
        <dbReference type="Proteomes" id="UP001516400"/>
    </source>
</evidence>
<dbReference type="EMBL" id="JABFTP020000165">
    <property type="protein sequence ID" value="KAL3284360.1"/>
    <property type="molecule type" value="Genomic_DNA"/>
</dbReference>
<comment type="caution">
    <text evidence="2">The sequence shown here is derived from an EMBL/GenBank/DDBJ whole genome shotgun (WGS) entry which is preliminary data.</text>
</comment>
<reference evidence="2 3" key="1">
    <citation type="journal article" date="2021" name="BMC Biol.">
        <title>Horizontally acquired antibacterial genes associated with adaptive radiation of ladybird beetles.</title>
        <authorList>
            <person name="Li H.S."/>
            <person name="Tang X.F."/>
            <person name="Huang Y.H."/>
            <person name="Xu Z.Y."/>
            <person name="Chen M.L."/>
            <person name="Du X.Y."/>
            <person name="Qiu B.Y."/>
            <person name="Chen P.T."/>
            <person name="Zhang W."/>
            <person name="Slipinski A."/>
            <person name="Escalona H.E."/>
            <person name="Waterhouse R.M."/>
            <person name="Zwick A."/>
            <person name="Pang H."/>
        </authorList>
    </citation>
    <scope>NUCLEOTIDE SEQUENCE [LARGE SCALE GENOMIC DNA]</scope>
    <source>
        <strain evidence="2">SYSU2018</strain>
    </source>
</reference>
<organism evidence="2 3">
    <name type="scientific">Cryptolaemus montrouzieri</name>
    <dbReference type="NCBI Taxonomy" id="559131"/>
    <lineage>
        <taxon>Eukaryota</taxon>
        <taxon>Metazoa</taxon>
        <taxon>Ecdysozoa</taxon>
        <taxon>Arthropoda</taxon>
        <taxon>Hexapoda</taxon>
        <taxon>Insecta</taxon>
        <taxon>Pterygota</taxon>
        <taxon>Neoptera</taxon>
        <taxon>Endopterygota</taxon>
        <taxon>Coleoptera</taxon>
        <taxon>Polyphaga</taxon>
        <taxon>Cucujiformia</taxon>
        <taxon>Coccinelloidea</taxon>
        <taxon>Coccinellidae</taxon>
        <taxon>Scymninae</taxon>
        <taxon>Scymnini</taxon>
        <taxon>Cryptolaemus</taxon>
    </lineage>
</organism>
<dbReference type="AlphaFoldDB" id="A0ABD2P1E5"/>
<keyword evidence="3" id="KW-1185">Reference proteome</keyword>
<gene>
    <name evidence="2" type="ORF">HHI36_018524</name>
</gene>
<evidence type="ECO:0000313" key="2">
    <source>
        <dbReference type="EMBL" id="KAL3284360.1"/>
    </source>
</evidence>
<proteinExistence type="predicted"/>
<evidence type="ECO:0000259" key="1">
    <source>
        <dbReference type="PROSITE" id="PS50878"/>
    </source>
</evidence>
<accession>A0ABD2P1E5</accession>
<dbReference type="Pfam" id="PF00078">
    <property type="entry name" value="RVT_1"/>
    <property type="match status" value="1"/>
</dbReference>
<dbReference type="PROSITE" id="PS50878">
    <property type="entry name" value="RT_POL"/>
    <property type="match status" value="1"/>
</dbReference>
<sequence length="63" mass="7164">PQGSVLGPVLFILYVDDLPMHLRDYFLTIYADNTSAEVPDEKAANDLLPDLADWFRKKQLSLN</sequence>
<protein>
    <recommendedName>
        <fullName evidence="1">Reverse transcriptase domain-containing protein</fullName>
    </recommendedName>
</protein>
<feature type="non-terminal residue" evidence="2">
    <location>
        <position position="63"/>
    </location>
</feature>
<dbReference type="InterPro" id="IPR000477">
    <property type="entry name" value="RT_dom"/>
</dbReference>
<name>A0ABD2P1E5_9CUCU</name>
<dbReference type="Proteomes" id="UP001516400">
    <property type="component" value="Unassembled WGS sequence"/>
</dbReference>
<feature type="non-terminal residue" evidence="2">
    <location>
        <position position="1"/>
    </location>
</feature>
<feature type="domain" description="Reverse transcriptase" evidence="1">
    <location>
        <begin position="1"/>
        <end position="63"/>
    </location>
</feature>